<dbReference type="AlphaFoldDB" id="R7UD59"/>
<evidence type="ECO:0000259" key="3">
    <source>
        <dbReference type="Pfam" id="PF24993"/>
    </source>
</evidence>
<keyword evidence="6" id="KW-1185">Reference proteome</keyword>
<dbReference type="InterPro" id="IPR016024">
    <property type="entry name" value="ARM-type_fold"/>
</dbReference>
<evidence type="ECO:0000256" key="1">
    <source>
        <dbReference type="ARBA" id="ARBA00007366"/>
    </source>
</evidence>
<name>R7UD59_CAPTE</name>
<dbReference type="PANTHER" id="PTHR23346">
    <property type="entry name" value="TRANSLATIONAL ACTIVATOR GCN1-RELATED"/>
    <property type="match status" value="1"/>
</dbReference>
<dbReference type="HOGENOM" id="CLU_344609_0_0_1"/>
<dbReference type="GO" id="GO:0034198">
    <property type="term" value="P:cellular response to amino acid starvation"/>
    <property type="evidence" value="ECO:0007669"/>
    <property type="project" value="TreeGrafter"/>
</dbReference>
<dbReference type="SUPFAM" id="SSF48371">
    <property type="entry name" value="ARM repeat"/>
    <property type="match status" value="1"/>
</dbReference>
<dbReference type="EnsemblMetazoa" id="CapteT190553">
    <property type="protein sequence ID" value="CapteP190553"/>
    <property type="gene ID" value="CapteG190553"/>
</dbReference>
<feature type="non-terminal residue" evidence="4">
    <location>
        <position position="689"/>
    </location>
</feature>
<dbReference type="GO" id="GO:0005829">
    <property type="term" value="C:cytosol"/>
    <property type="evidence" value="ECO:0007669"/>
    <property type="project" value="TreeGrafter"/>
</dbReference>
<evidence type="ECO:0000313" key="6">
    <source>
        <dbReference type="Proteomes" id="UP000014760"/>
    </source>
</evidence>
<dbReference type="EMBL" id="KB304734">
    <property type="protein sequence ID" value="ELU01733.1"/>
    <property type="molecule type" value="Genomic_DNA"/>
</dbReference>
<reference evidence="4 6" key="2">
    <citation type="journal article" date="2013" name="Nature">
        <title>Insights into bilaterian evolution from three spiralian genomes.</title>
        <authorList>
            <person name="Simakov O."/>
            <person name="Marletaz F."/>
            <person name="Cho S.J."/>
            <person name="Edsinger-Gonzales E."/>
            <person name="Havlak P."/>
            <person name="Hellsten U."/>
            <person name="Kuo D.H."/>
            <person name="Larsson T."/>
            <person name="Lv J."/>
            <person name="Arendt D."/>
            <person name="Savage R."/>
            <person name="Osoegawa K."/>
            <person name="de Jong P."/>
            <person name="Grimwood J."/>
            <person name="Chapman J.A."/>
            <person name="Shapiro H."/>
            <person name="Aerts A."/>
            <person name="Otillar R.P."/>
            <person name="Terry A.Y."/>
            <person name="Boore J.L."/>
            <person name="Grigoriev I.V."/>
            <person name="Lindberg D.R."/>
            <person name="Seaver E.C."/>
            <person name="Weisblat D.A."/>
            <person name="Putnam N.H."/>
            <person name="Rokhsar D.S."/>
        </authorList>
    </citation>
    <scope>NUCLEOTIDE SEQUENCE</scope>
    <source>
        <strain evidence="4 6">I ESC-2004</strain>
    </source>
</reference>
<reference evidence="6" key="1">
    <citation type="submission" date="2012-12" db="EMBL/GenBank/DDBJ databases">
        <authorList>
            <person name="Hellsten U."/>
            <person name="Grimwood J."/>
            <person name="Chapman J.A."/>
            <person name="Shapiro H."/>
            <person name="Aerts A."/>
            <person name="Otillar R.P."/>
            <person name="Terry A.Y."/>
            <person name="Boore J.L."/>
            <person name="Simakov O."/>
            <person name="Marletaz F."/>
            <person name="Cho S.-J."/>
            <person name="Edsinger-Gonzales E."/>
            <person name="Havlak P."/>
            <person name="Kuo D.-H."/>
            <person name="Larsson T."/>
            <person name="Lv J."/>
            <person name="Arendt D."/>
            <person name="Savage R."/>
            <person name="Osoegawa K."/>
            <person name="de Jong P."/>
            <person name="Lindberg D.R."/>
            <person name="Seaver E.C."/>
            <person name="Weisblat D.A."/>
            <person name="Putnam N.H."/>
            <person name="Grigoriev I.V."/>
            <person name="Rokhsar D.S."/>
        </authorList>
    </citation>
    <scope>NUCLEOTIDE SEQUENCE</scope>
    <source>
        <strain evidence="6">I ESC-2004</strain>
    </source>
</reference>
<dbReference type="GO" id="GO:0019887">
    <property type="term" value="F:protein kinase regulator activity"/>
    <property type="evidence" value="ECO:0007669"/>
    <property type="project" value="TreeGrafter"/>
</dbReference>
<dbReference type="GO" id="GO:0006417">
    <property type="term" value="P:regulation of translation"/>
    <property type="evidence" value="ECO:0007669"/>
    <property type="project" value="TreeGrafter"/>
</dbReference>
<evidence type="ECO:0000313" key="5">
    <source>
        <dbReference type="EnsemblMetazoa" id="CapteP190553"/>
    </source>
</evidence>
<dbReference type="PANTHER" id="PTHR23346:SF7">
    <property type="entry name" value="STALLED RIBOSOME SENSOR GCN1"/>
    <property type="match status" value="1"/>
</dbReference>
<dbReference type="InterPro" id="IPR056810">
    <property type="entry name" value="GNC1-like_N"/>
</dbReference>
<dbReference type="EMBL" id="AMQN01025410">
    <property type="status" value="NOT_ANNOTATED_CDS"/>
    <property type="molecule type" value="Genomic_DNA"/>
</dbReference>
<dbReference type="OMA" id="EINIDCA"/>
<feature type="domain" description="Stalled ribosome sensor GCN1-like N-terminal" evidence="3">
    <location>
        <begin position="104"/>
        <end position="237"/>
    </location>
</feature>
<dbReference type="Proteomes" id="UP000014760">
    <property type="component" value="Unassembled WGS sequence"/>
</dbReference>
<evidence type="ECO:0000313" key="4">
    <source>
        <dbReference type="EMBL" id="ELU01733.1"/>
    </source>
</evidence>
<protein>
    <recommendedName>
        <fullName evidence="3">Stalled ribosome sensor GCN1-like N-terminal domain-containing protein</fullName>
    </recommendedName>
</protein>
<comment type="similarity">
    <text evidence="1">Belongs to the GCN1 family.</text>
</comment>
<accession>R7UD59</accession>
<reference evidence="5" key="3">
    <citation type="submission" date="2015-06" db="UniProtKB">
        <authorList>
            <consortium name="EnsemblMetazoa"/>
        </authorList>
    </citation>
    <scope>IDENTIFICATION</scope>
</reference>
<dbReference type="Gene3D" id="1.25.10.10">
    <property type="entry name" value="Leucine-rich Repeat Variant"/>
    <property type="match status" value="1"/>
</dbReference>
<proteinExistence type="inferred from homology"/>
<organism evidence="4">
    <name type="scientific">Capitella teleta</name>
    <name type="common">Polychaete worm</name>
    <dbReference type="NCBI Taxonomy" id="283909"/>
    <lineage>
        <taxon>Eukaryota</taxon>
        <taxon>Metazoa</taxon>
        <taxon>Spiralia</taxon>
        <taxon>Lophotrochozoa</taxon>
        <taxon>Annelida</taxon>
        <taxon>Polychaeta</taxon>
        <taxon>Sedentaria</taxon>
        <taxon>Scolecida</taxon>
        <taxon>Capitellidae</taxon>
        <taxon>Capitella</taxon>
    </lineage>
</organism>
<gene>
    <name evidence="4" type="ORF">CAPTEDRAFT_190553</name>
</gene>
<dbReference type="EMBL" id="AMQN01025411">
    <property type="status" value="NOT_ANNOTATED_CDS"/>
    <property type="molecule type" value="Genomic_DNA"/>
</dbReference>
<sequence>MADPKMSETLKQFQSKVTTTSVNERVLIFTNLHPFLQKPGKITICLNEDHPEVELHRQKIPGSVDIYAELCSGLSENPLSFCLLCCILKYLASKKDQDRLSKYKKTFLEAYVKSIIGSRAKIPVHVLKCCNELLKLVTRDDFREQVLPALERAMLRNPEIVLQSFCIMIEGLKIELSPFVMNVGKLLGPQCHSKDDSARDQVATACCHLAALCSEQEAVEKLTKHFFAILNGSEGKLTVVTQRISVLTAIGHLSKHTVSGAAPVQKLSSAVVEMFIPVLQQEVHEGTLLQALAQMSLWCAKFTTEVPDKLMQWFKTGFALKSSTTAVRAAYIQCMDATFSGDCLIKGLDVCPLLNSSIEKASAQSTNHSLVFEALVAASLLAKLSMADIQAESKMAIFWAAVLDRQKQIFINDKFLAQASDEALKRIATLTRRLVTDHPQKMNETDSRGYYKAMVYALTHGNHETRKHVQSEIKKMTAALGGCQISLALIQQFRQILQAEKLLDYENIEDGADVKFINPSVLSNALLALTSIPHPEPKEAELVAMEVLVDAHHPCIMAHCGDLWVNIVAGLRLDAQDLISKNLDKITSDINKALVVSPGLQNTVCTMVRIAPKVLLPNILDQVYELLKVDGLSNVSQTDVNIMNWPEGDLYDKSVLESAGGSSDTSANMKRESKLYSYAEQLEFLELRK</sequence>
<evidence type="ECO:0000256" key="2">
    <source>
        <dbReference type="ARBA" id="ARBA00022737"/>
    </source>
</evidence>
<dbReference type="Pfam" id="PF24993">
    <property type="entry name" value="GNC1_N"/>
    <property type="match status" value="1"/>
</dbReference>
<keyword evidence="2" id="KW-0677">Repeat</keyword>
<dbReference type="STRING" id="283909.R7UD59"/>
<dbReference type="InterPro" id="IPR011989">
    <property type="entry name" value="ARM-like"/>
</dbReference>
<dbReference type="OrthoDB" id="5148094at2759"/>